<dbReference type="OrthoDB" id="1000931at2759"/>
<reference evidence="3" key="1">
    <citation type="submission" date="2013-09" db="EMBL/GenBank/DDBJ databases">
        <title>Corchorus olitorius genome sequencing.</title>
        <authorList>
            <person name="Alam M."/>
            <person name="Haque M.S."/>
            <person name="Islam M.S."/>
            <person name="Emdad E.M."/>
            <person name="Islam M.M."/>
            <person name="Ahmed B."/>
            <person name="Halim A."/>
            <person name="Hossen Q.M.M."/>
            <person name="Hossain M.Z."/>
            <person name="Ahmed R."/>
            <person name="Khan M.M."/>
            <person name="Islam R."/>
            <person name="Rashid M.M."/>
            <person name="Khan S.A."/>
            <person name="Rahman M.S."/>
            <person name="Alam M."/>
            <person name="Yahiya A.S."/>
            <person name="Khan M.S."/>
            <person name="Azam M.S."/>
            <person name="Haque T."/>
            <person name="Lashkar M.Z.H."/>
            <person name="Akhand A.I."/>
            <person name="Morshed G."/>
            <person name="Roy S."/>
            <person name="Uddin K.S."/>
            <person name="Rabeya T."/>
            <person name="Hossain A.S."/>
            <person name="Chowdhury A."/>
            <person name="Snigdha A.R."/>
            <person name="Mortoza M.S."/>
            <person name="Matin S.A."/>
            <person name="Hoque S.M.E."/>
            <person name="Islam M.K."/>
            <person name="Roy D.K."/>
            <person name="Haider R."/>
            <person name="Moosa M.M."/>
            <person name="Elias S.M."/>
            <person name="Hasan A.M."/>
            <person name="Jahan S."/>
            <person name="Shafiuddin M."/>
            <person name="Mahmood N."/>
            <person name="Shommy N.S."/>
        </authorList>
    </citation>
    <scope>NUCLEOTIDE SEQUENCE [LARGE SCALE GENOMIC DNA]</scope>
    <source>
        <strain evidence="3">cv. O-4</strain>
    </source>
</reference>
<dbReference type="InterPro" id="IPR005135">
    <property type="entry name" value="Endo/exonuclease/phosphatase"/>
</dbReference>
<sequence length="333" mass="38456">MRGNRSRMGRGRIPRNNQRLRQIRHRQAEGNHCWNNQVRELSTSLQDQLNLNVGRALSPTNSTNNPFVFRAQRQLEAPPLNREESEDSYEPLRPVWDEVVPVLYFLQGVPLDLQLSSTLSFNNLWRDPDWDIPLWMLTMQSNLMSHRPYEYILPGNDLVAARADIHQMVGQVLVYARSSWMQEYANLYHKIDLHPREVDQGWIARNPPPRAGMPSNPPDPSMSILLWNCRGVRNPDCVRAVLDLVRLYNPDVLVLTETRARIRDAQRILNRLPFDGFMDAEVIGFQGGIWMLWRTDRVRVDHVGSSEQDIHAVIKKKEEGPSPISGSGERLGF</sequence>
<dbReference type="GO" id="GO:0004519">
    <property type="term" value="F:endonuclease activity"/>
    <property type="evidence" value="ECO:0007669"/>
    <property type="project" value="UniProtKB-KW"/>
</dbReference>
<keyword evidence="2" id="KW-0378">Hydrolase</keyword>
<keyword evidence="2" id="KW-0255">Endonuclease</keyword>
<comment type="caution">
    <text evidence="2">The sequence shown here is derived from an EMBL/GenBank/DDBJ whole genome shotgun (WGS) entry which is preliminary data.</text>
</comment>
<gene>
    <name evidence="2" type="ORF">COLO4_35111</name>
</gene>
<dbReference type="Proteomes" id="UP000187203">
    <property type="component" value="Unassembled WGS sequence"/>
</dbReference>
<proteinExistence type="predicted"/>
<dbReference type="Pfam" id="PF03372">
    <property type="entry name" value="Exo_endo_phos"/>
    <property type="match status" value="1"/>
</dbReference>
<protein>
    <submittedName>
        <fullName evidence="2">Endonuclease/exonuclease/phosphatase</fullName>
    </submittedName>
</protein>
<dbReference type="Gene3D" id="3.60.10.10">
    <property type="entry name" value="Endonuclease/exonuclease/phosphatase"/>
    <property type="match status" value="1"/>
</dbReference>
<organism evidence="2 3">
    <name type="scientific">Corchorus olitorius</name>
    <dbReference type="NCBI Taxonomy" id="93759"/>
    <lineage>
        <taxon>Eukaryota</taxon>
        <taxon>Viridiplantae</taxon>
        <taxon>Streptophyta</taxon>
        <taxon>Embryophyta</taxon>
        <taxon>Tracheophyta</taxon>
        <taxon>Spermatophyta</taxon>
        <taxon>Magnoliopsida</taxon>
        <taxon>eudicotyledons</taxon>
        <taxon>Gunneridae</taxon>
        <taxon>Pentapetalae</taxon>
        <taxon>rosids</taxon>
        <taxon>malvids</taxon>
        <taxon>Malvales</taxon>
        <taxon>Malvaceae</taxon>
        <taxon>Grewioideae</taxon>
        <taxon>Apeibeae</taxon>
        <taxon>Corchorus</taxon>
    </lineage>
</organism>
<dbReference type="AlphaFoldDB" id="A0A1R3GIA5"/>
<dbReference type="SUPFAM" id="SSF56219">
    <property type="entry name" value="DNase I-like"/>
    <property type="match status" value="1"/>
</dbReference>
<keyword evidence="3" id="KW-1185">Reference proteome</keyword>
<dbReference type="EMBL" id="AWUE01022489">
    <property type="protein sequence ID" value="OMO57779.1"/>
    <property type="molecule type" value="Genomic_DNA"/>
</dbReference>
<dbReference type="PANTHER" id="PTHR35218">
    <property type="entry name" value="RNASE H DOMAIN-CONTAINING PROTEIN"/>
    <property type="match status" value="1"/>
</dbReference>
<evidence type="ECO:0000259" key="1">
    <source>
        <dbReference type="Pfam" id="PF03372"/>
    </source>
</evidence>
<accession>A0A1R3GIA5</accession>
<feature type="domain" description="Endonuclease/exonuclease/phosphatase" evidence="1">
    <location>
        <begin position="226"/>
        <end position="300"/>
    </location>
</feature>
<name>A0A1R3GIA5_9ROSI</name>
<evidence type="ECO:0000313" key="3">
    <source>
        <dbReference type="Proteomes" id="UP000187203"/>
    </source>
</evidence>
<dbReference type="PANTHER" id="PTHR35218:SF9">
    <property type="entry name" value="ENDONUCLEASE_EXONUCLEASE_PHOSPHATASE DOMAIN-CONTAINING PROTEIN"/>
    <property type="match status" value="1"/>
</dbReference>
<keyword evidence="2" id="KW-0540">Nuclease</keyword>
<evidence type="ECO:0000313" key="2">
    <source>
        <dbReference type="EMBL" id="OMO57779.1"/>
    </source>
</evidence>
<dbReference type="InterPro" id="IPR036691">
    <property type="entry name" value="Endo/exonu/phosph_ase_sf"/>
</dbReference>